<feature type="region of interest" description="Disordered" evidence="4">
    <location>
        <begin position="770"/>
        <end position="795"/>
    </location>
</feature>
<dbReference type="InterPro" id="IPR013783">
    <property type="entry name" value="Ig-like_fold"/>
</dbReference>
<comment type="caution">
    <text evidence="8">The sequence shown here is derived from an EMBL/GenBank/DDBJ whole genome shotgun (WGS) entry which is preliminary data.</text>
</comment>
<dbReference type="Proteomes" id="UP000285740">
    <property type="component" value="Unassembled WGS sequence"/>
</dbReference>
<dbReference type="Gene3D" id="2.60.40.10">
    <property type="entry name" value="Immunoglobulins"/>
    <property type="match status" value="8"/>
</dbReference>
<accession>A0A413T5Z9</accession>
<evidence type="ECO:0000313" key="9">
    <source>
        <dbReference type="Proteomes" id="UP000285740"/>
    </source>
</evidence>
<reference evidence="8 9" key="1">
    <citation type="submission" date="2018-08" db="EMBL/GenBank/DDBJ databases">
        <title>A genome reference for cultivated species of the human gut microbiota.</title>
        <authorList>
            <person name="Zou Y."/>
            <person name="Xue W."/>
            <person name="Luo G."/>
        </authorList>
    </citation>
    <scope>NUCLEOTIDE SEQUENCE [LARGE SCALE GENOMIC DNA]</scope>
    <source>
        <strain evidence="8 9">AM42-30</strain>
    </source>
</reference>
<feature type="domain" description="SpaA-like prealbumin fold" evidence="7">
    <location>
        <begin position="808"/>
        <end position="913"/>
    </location>
</feature>
<evidence type="ECO:0000256" key="5">
    <source>
        <dbReference type="SAM" id="Phobius"/>
    </source>
</evidence>
<comment type="similarity">
    <text evidence="1">Belongs to the serine-aspartate repeat-containing protein (SDr) family.</text>
</comment>
<feature type="domain" description="SpaA-like prealbumin fold" evidence="7">
    <location>
        <begin position="1204"/>
        <end position="1291"/>
    </location>
</feature>
<organism evidence="8 9">
    <name type="scientific">Eubacterium ventriosum</name>
    <dbReference type="NCBI Taxonomy" id="39496"/>
    <lineage>
        <taxon>Bacteria</taxon>
        <taxon>Bacillati</taxon>
        <taxon>Bacillota</taxon>
        <taxon>Clostridia</taxon>
        <taxon>Eubacteriales</taxon>
        <taxon>Eubacteriaceae</taxon>
        <taxon>Eubacterium</taxon>
    </lineage>
</organism>
<gene>
    <name evidence="8" type="ORF">DW918_07640</name>
</gene>
<keyword evidence="3 6" id="KW-0732">Signal</keyword>
<dbReference type="PANTHER" id="PTHR36108:SF13">
    <property type="entry name" value="COLOSSIN-B-RELATED"/>
    <property type="match status" value="1"/>
</dbReference>
<evidence type="ECO:0000256" key="4">
    <source>
        <dbReference type="SAM" id="MobiDB-lite"/>
    </source>
</evidence>
<feature type="compositionally biased region" description="Polar residues" evidence="4">
    <location>
        <begin position="778"/>
        <end position="795"/>
    </location>
</feature>
<keyword evidence="5" id="KW-0812">Transmembrane</keyword>
<sequence length="1438" mass="161567">MFKKIKKMVAGLLAAVMITTNVCPMFPVSAASGVASLESLGKLGTVNIGSKSESGTWLQTQVDSKPVFCMDLGKACHTGYTYKSESKTISSDDANTKNKLEAKIGYWYDQVKKGSNKAWVYAQCLIWSVEEGYTSESNLKSVINQVKKNTGYYKDDTLYSDIFEVGKKVECDIYIWKYSGSTDDSEVQKLLQIKSTNEEYKYLATSGKRYYRQRITLEKVDEDGTTLPKVTFRFTAKNIKELYSYQYNGWGDSVKEDADEDATKFSQDVMTDSNGKIVFRFTYILNSKKYYYVSDDELSKMSVSDKKQMKDLLDDKGYNYASDLSKAGAEKLKKADLDDQMNDISNKYVIEEVNSGSDNLLTSFVVDKGNNKMTDLTNNKVTVTLTKADSWIKNDDGDWPETTEGTYSNYKLAYKPVFKDKYKKVKLTAVKIDEETGKTAQGDATLEGAVYGVYSDASCTKLIKSYTTDKNYQFETDYMRCGKTYYLKEITPPRGYLKNDRIYDIVADGAKFTAEYNSVEKQVSEKPVKGDVAIIKGMGNGTAGIVPFEESAQFQIYLASAGSYDKAKATERDILTTDLNGYAKSKQLPYGTYVVHQTVGSDNTEKCPDFYVNVTENGKTYQYLLNNPEFTAYLKIVKKDSKTHQTVLKKGTTYQIYKVDKEGNETLVTQKYSNGNAIVVVDRFVTDDTGEIITYEKLKAGTYKVYEIEGPEGYKVNKSPVIVEINSNSYRTMKDELGNEYLYAECEYYNDVTYGKFTLDKIGPELCGRNDESGAEANKTNDNTSGKTDAVSNKVTGTLNSTDKATGVNVNPFDYDDVKLNGVVFELTAKEDILSQDNQGTVLFNKDSVVATITTGEKAEFTNDCNGICKYNLKEDGTMTLNIPLGEYTLKEVKTKYGYVLPKQASWDLSFKWNNKDDEYVLDVSENSKEGKLDVYNDLVKTYITLEKQDSRTGEPIAGAVFGFYSRDNIYDRKGNVIVKAGEKIATVTTDENGVAKIPFNVPVMDEGYGKVDEQGKLINEALNSGNYYFLEESVSDSYYIDREMHEVHLEYKNQETAMVSARVMVKEDQTETVISKRMIASSVEIKDCHLKISDENGNEIISWISGDISSVKLNENLKKMGYSNVHVEKDNDYALRIYGLLKNREYTLTETRPADGFVTADAITFKLVESGSSNCRTKVYVKSGDSFKENIDNQVVMYDDTTKVEFSKKDITNGRELSGCHMQVTDKETGVVMDEWVSTEESHVIEGKYAVGKTYVLTEKQPRDGYATAASVEFTVADDGNVQKVSMMDDTIKVQFNKTASDTKKQLSGAKYKVYDSKGRKVYEFTTGKNDELIEGILKAGETYTFKEVSSPKHYRVAKDKKIRIRDTGKLQKLTVVDERIPEVPDTPQTGIKGKTAGMMTSLISLLMALGCFACVRAKDKSKYNFKQEKKENEEND</sequence>
<evidence type="ECO:0000313" key="8">
    <source>
        <dbReference type="EMBL" id="RHA79808.1"/>
    </source>
</evidence>
<proteinExistence type="inferred from homology"/>
<feature type="domain" description="SpaA-like prealbumin fold" evidence="7">
    <location>
        <begin position="944"/>
        <end position="1057"/>
    </location>
</feature>
<dbReference type="PANTHER" id="PTHR36108">
    <property type="entry name" value="COLOSSIN-B-RELATED"/>
    <property type="match status" value="1"/>
</dbReference>
<evidence type="ECO:0000256" key="3">
    <source>
        <dbReference type="ARBA" id="ARBA00022729"/>
    </source>
</evidence>
<dbReference type="RefSeq" id="WP_118030574.1">
    <property type="nucleotide sequence ID" value="NZ_QSFV01000023.1"/>
</dbReference>
<evidence type="ECO:0000256" key="1">
    <source>
        <dbReference type="ARBA" id="ARBA00007257"/>
    </source>
</evidence>
<dbReference type="Pfam" id="PF17802">
    <property type="entry name" value="SpaA"/>
    <property type="match status" value="6"/>
</dbReference>
<feature type="domain" description="SpaA-like prealbumin fold" evidence="7">
    <location>
        <begin position="1294"/>
        <end position="1380"/>
    </location>
</feature>
<evidence type="ECO:0000256" key="2">
    <source>
        <dbReference type="ARBA" id="ARBA00022525"/>
    </source>
</evidence>
<protein>
    <recommendedName>
        <fullName evidence="7">SpaA-like prealbumin fold domain-containing protein</fullName>
    </recommendedName>
</protein>
<dbReference type="EMBL" id="QSFV01000023">
    <property type="protein sequence ID" value="RHA79808.1"/>
    <property type="molecule type" value="Genomic_DNA"/>
</dbReference>
<feature type="domain" description="SpaA-like prealbumin fold" evidence="7">
    <location>
        <begin position="634"/>
        <end position="731"/>
    </location>
</feature>
<dbReference type="InterPro" id="IPR041033">
    <property type="entry name" value="SpaA_PFL_dom_1"/>
</dbReference>
<evidence type="ECO:0000259" key="7">
    <source>
        <dbReference type="Pfam" id="PF17802"/>
    </source>
</evidence>
<feature type="chain" id="PRO_5019299766" description="SpaA-like prealbumin fold domain-containing protein" evidence="6">
    <location>
        <begin position="31"/>
        <end position="1438"/>
    </location>
</feature>
<evidence type="ECO:0000256" key="6">
    <source>
        <dbReference type="SAM" id="SignalP"/>
    </source>
</evidence>
<keyword evidence="5" id="KW-0472">Membrane</keyword>
<feature type="transmembrane region" description="Helical" evidence="5">
    <location>
        <begin position="1398"/>
        <end position="1417"/>
    </location>
</feature>
<feature type="domain" description="SpaA-like prealbumin fold" evidence="7">
    <location>
        <begin position="438"/>
        <end position="516"/>
    </location>
</feature>
<keyword evidence="5" id="KW-1133">Transmembrane helix</keyword>
<name>A0A413T5Z9_9FIRM</name>
<keyword evidence="2" id="KW-0964">Secreted</keyword>
<feature type="signal peptide" evidence="6">
    <location>
        <begin position="1"/>
        <end position="30"/>
    </location>
</feature>